<evidence type="ECO:0000256" key="2">
    <source>
        <dbReference type="SAM" id="MobiDB-lite"/>
    </source>
</evidence>
<dbReference type="AlphaFoldDB" id="A0AAP5M862"/>
<comment type="caution">
    <text evidence="3">The sequence shown here is derived from an EMBL/GenBank/DDBJ whole genome shotgun (WGS) entry which is preliminary data.</text>
</comment>
<sequence length="126" mass="14235">MANNQNLKNILNPVDEAITRAKESPYYVNLNNSELQKANDKLEELERIKSKIMGKIFEQEIQEKLLNQDPDSPRSQIEQATDRLNKSAGKIEDFDNFLSDIDKALNIVSSIIKAISPIPIAPKKQG</sequence>
<keyword evidence="4" id="KW-1185">Reference proteome</keyword>
<evidence type="ECO:0000313" key="4">
    <source>
        <dbReference type="Proteomes" id="UP000667802"/>
    </source>
</evidence>
<accession>A0AAP5M862</accession>
<dbReference type="Proteomes" id="UP000667802">
    <property type="component" value="Unassembled WGS sequence"/>
</dbReference>
<evidence type="ECO:0000256" key="1">
    <source>
        <dbReference type="SAM" id="Coils"/>
    </source>
</evidence>
<organism evidence="3 4">
    <name type="scientific">Aetokthonos hydrillicola Thurmond2011</name>
    <dbReference type="NCBI Taxonomy" id="2712845"/>
    <lineage>
        <taxon>Bacteria</taxon>
        <taxon>Bacillati</taxon>
        <taxon>Cyanobacteriota</taxon>
        <taxon>Cyanophyceae</taxon>
        <taxon>Nostocales</taxon>
        <taxon>Hapalosiphonaceae</taxon>
        <taxon>Aetokthonos</taxon>
    </lineage>
</organism>
<dbReference type="RefSeq" id="WP_208341447.1">
    <property type="nucleotide sequence ID" value="NZ_CAWQFN010000884.1"/>
</dbReference>
<dbReference type="EMBL" id="JAALHA020000020">
    <property type="protein sequence ID" value="MDR9898821.1"/>
    <property type="molecule type" value="Genomic_DNA"/>
</dbReference>
<evidence type="ECO:0000313" key="3">
    <source>
        <dbReference type="EMBL" id="MDR9898821.1"/>
    </source>
</evidence>
<feature type="region of interest" description="Disordered" evidence="2">
    <location>
        <begin position="65"/>
        <end position="84"/>
    </location>
</feature>
<keyword evidence="1" id="KW-0175">Coiled coil</keyword>
<feature type="compositionally biased region" description="Polar residues" evidence="2">
    <location>
        <begin position="69"/>
        <end position="79"/>
    </location>
</feature>
<protein>
    <submittedName>
        <fullName evidence="3">Uncharacterized protein</fullName>
    </submittedName>
</protein>
<feature type="coiled-coil region" evidence="1">
    <location>
        <begin position="28"/>
        <end position="55"/>
    </location>
</feature>
<gene>
    <name evidence="3" type="ORF">G7B40_030320</name>
</gene>
<name>A0AAP5M862_9CYAN</name>
<proteinExistence type="predicted"/>
<reference evidence="4" key="1">
    <citation type="journal article" date="2021" name="Science">
        <title>Hunting the eagle killer: A cyanobacterial neurotoxin causes vacuolar myelinopathy.</title>
        <authorList>
            <person name="Breinlinger S."/>
            <person name="Phillips T.J."/>
            <person name="Haram B.N."/>
            <person name="Mares J."/>
            <person name="Martinez Yerena J.A."/>
            <person name="Hrouzek P."/>
            <person name="Sobotka R."/>
            <person name="Henderson W.M."/>
            <person name="Schmieder P."/>
            <person name="Williams S.M."/>
            <person name="Lauderdale J.D."/>
            <person name="Wilde H.D."/>
            <person name="Gerrin W."/>
            <person name="Kust A."/>
            <person name="Washington J.W."/>
            <person name="Wagner C."/>
            <person name="Geier B."/>
            <person name="Liebeke M."/>
            <person name="Enke H."/>
            <person name="Niedermeyer T.H.J."/>
            <person name="Wilde S.B."/>
        </authorList>
    </citation>
    <scope>NUCLEOTIDE SEQUENCE [LARGE SCALE GENOMIC DNA]</scope>
    <source>
        <strain evidence="4">Thurmond2011</strain>
    </source>
</reference>